<protein>
    <recommendedName>
        <fullName evidence="1">MvaT DNA-binding domain-containing protein</fullName>
    </recommendedName>
</protein>
<gene>
    <name evidence="2" type="ORF">SAMN05216221_2226</name>
</gene>
<proteinExistence type="predicted"/>
<dbReference type="InterPro" id="IPR035616">
    <property type="entry name" value="MvaT_DBD"/>
</dbReference>
<dbReference type="Proteomes" id="UP000243359">
    <property type="component" value="Chromosome I"/>
</dbReference>
<dbReference type="STRING" id="1392877.SAMN05216221_2226"/>
<accession>A0A1H1TPP5</accession>
<dbReference type="OrthoDB" id="6367018at2"/>
<dbReference type="CDD" id="cd16170">
    <property type="entry name" value="MvaT_DBD"/>
    <property type="match status" value="1"/>
</dbReference>
<dbReference type="EMBL" id="LT629751">
    <property type="protein sequence ID" value="SDS62132.1"/>
    <property type="molecule type" value="Genomic_DNA"/>
</dbReference>
<name>A0A1H1TPP5_9PSED</name>
<evidence type="ECO:0000259" key="1">
    <source>
        <dbReference type="Pfam" id="PF22055"/>
    </source>
</evidence>
<reference evidence="3" key="1">
    <citation type="submission" date="2016-10" db="EMBL/GenBank/DDBJ databases">
        <authorList>
            <person name="Varghese N."/>
            <person name="Submissions S."/>
        </authorList>
    </citation>
    <scope>NUCLEOTIDE SEQUENCE [LARGE SCALE GENOMIC DNA]</scope>
    <source>
        <strain evidence="3">KCTC 32247</strain>
    </source>
</reference>
<feature type="domain" description="MvaT DNA-binding" evidence="1">
    <location>
        <begin position="82"/>
        <end position="118"/>
    </location>
</feature>
<keyword evidence="3" id="KW-1185">Reference proteome</keyword>
<dbReference type="RefSeq" id="WP_090349006.1">
    <property type="nucleotide sequence ID" value="NZ_LT629751.1"/>
</dbReference>
<dbReference type="AlphaFoldDB" id="A0A1H1TPP5"/>
<evidence type="ECO:0000313" key="3">
    <source>
        <dbReference type="Proteomes" id="UP000243359"/>
    </source>
</evidence>
<evidence type="ECO:0000313" key="2">
    <source>
        <dbReference type="EMBL" id="SDS62132.1"/>
    </source>
</evidence>
<dbReference type="Pfam" id="PF22055">
    <property type="entry name" value="MvaT_DBD"/>
    <property type="match status" value="1"/>
</dbReference>
<organism evidence="2 3">
    <name type="scientific">Pseudomonas oryzae</name>
    <dbReference type="NCBI Taxonomy" id="1392877"/>
    <lineage>
        <taxon>Bacteria</taxon>
        <taxon>Pseudomonadati</taxon>
        <taxon>Pseudomonadota</taxon>
        <taxon>Gammaproteobacteria</taxon>
        <taxon>Pseudomonadales</taxon>
        <taxon>Pseudomonadaceae</taxon>
        <taxon>Pseudomonas</taxon>
    </lineage>
</organism>
<dbReference type="NCBIfam" id="NF041859">
    <property type="entry name" value="silencer_MvaTU"/>
    <property type="match status" value="1"/>
</dbReference>
<sequence>MSKLAEFRRAERELQKQMALLEQLQADASLQREMEFEDKFKALMADYGMDLAKVVAILNPPPVELEPLAPAAVKQRRPRQVKVYVQPATGKRIETKGANHGQLKAWRAEFGAEVVEGWRVA</sequence>